<dbReference type="AlphaFoldDB" id="A0A6I1E4I4"/>
<organism evidence="1 2">
    <name type="scientific">Flagellimonas olearia</name>
    <dbReference type="NCBI Taxonomy" id="552546"/>
    <lineage>
        <taxon>Bacteria</taxon>
        <taxon>Pseudomonadati</taxon>
        <taxon>Bacteroidota</taxon>
        <taxon>Flavobacteriia</taxon>
        <taxon>Flavobacteriales</taxon>
        <taxon>Flavobacteriaceae</taxon>
        <taxon>Flagellimonas</taxon>
    </lineage>
</organism>
<reference evidence="1 2" key="1">
    <citation type="submission" date="2019-10" db="EMBL/GenBank/DDBJ databases">
        <title>Muricauda olearia CL-SS4 JCM15563 genome.</title>
        <authorList>
            <person name="Liu L."/>
        </authorList>
    </citation>
    <scope>NUCLEOTIDE SEQUENCE [LARGE SCALE GENOMIC DNA]</scope>
    <source>
        <strain evidence="1 2">CL-SS4</strain>
    </source>
</reference>
<name>A0A6I1E4I4_9FLAO</name>
<dbReference type="OrthoDB" id="960942at2"/>
<dbReference type="RefSeq" id="WP_152130646.1">
    <property type="nucleotide sequence ID" value="NZ_WELG01000001.1"/>
</dbReference>
<dbReference type="Proteomes" id="UP000429785">
    <property type="component" value="Unassembled WGS sequence"/>
</dbReference>
<sequence length="93" mass="10632">MRTDENQTNCPHCNHGMSGDEVKITPKISKMLSPAQVQLLDYTHYLDAPDLVNALKLVHDVTIYHSHELLDEAEKDALFSVKGLWECIERIKE</sequence>
<evidence type="ECO:0000313" key="1">
    <source>
        <dbReference type="EMBL" id="KAB7530771.1"/>
    </source>
</evidence>
<proteinExistence type="predicted"/>
<protein>
    <submittedName>
        <fullName evidence="1">Uncharacterized protein</fullName>
    </submittedName>
</protein>
<comment type="caution">
    <text evidence="1">The sequence shown here is derived from an EMBL/GenBank/DDBJ whole genome shotgun (WGS) entry which is preliminary data.</text>
</comment>
<evidence type="ECO:0000313" key="2">
    <source>
        <dbReference type="Proteomes" id="UP000429785"/>
    </source>
</evidence>
<dbReference type="EMBL" id="WELG01000001">
    <property type="protein sequence ID" value="KAB7530771.1"/>
    <property type="molecule type" value="Genomic_DNA"/>
</dbReference>
<gene>
    <name evidence="1" type="ORF">F8C76_04535</name>
</gene>
<accession>A0A6I1E4I4</accession>